<evidence type="ECO:0008006" key="4">
    <source>
        <dbReference type="Google" id="ProtNLM"/>
    </source>
</evidence>
<evidence type="ECO:0000313" key="2">
    <source>
        <dbReference type="EMBL" id="ATL31249.1"/>
    </source>
</evidence>
<protein>
    <recommendedName>
        <fullName evidence="4">Lipoprotein</fullName>
    </recommendedName>
</protein>
<feature type="compositionally biased region" description="Polar residues" evidence="1">
    <location>
        <begin position="58"/>
        <end position="75"/>
    </location>
</feature>
<dbReference type="AlphaFoldDB" id="A0A291QHQ4"/>
<evidence type="ECO:0000256" key="1">
    <source>
        <dbReference type="SAM" id="MobiDB-lite"/>
    </source>
</evidence>
<dbReference type="PROSITE" id="PS51257">
    <property type="entry name" value="PROKAR_LIPOPROTEIN"/>
    <property type="match status" value="1"/>
</dbReference>
<proteinExistence type="predicted"/>
<feature type="compositionally biased region" description="Low complexity" evidence="1">
    <location>
        <begin position="35"/>
        <end position="57"/>
    </location>
</feature>
<evidence type="ECO:0000313" key="3">
    <source>
        <dbReference type="Proteomes" id="UP000221011"/>
    </source>
</evidence>
<dbReference type="Proteomes" id="UP000221011">
    <property type="component" value="Chromosome"/>
</dbReference>
<dbReference type="RefSeq" id="WP_098245414.1">
    <property type="nucleotide sequence ID" value="NZ_CP022685.1"/>
</dbReference>
<reference evidence="2 3" key="1">
    <citation type="submission" date="2017-08" db="EMBL/GenBank/DDBJ databases">
        <title>Complete Genome Sequence of Streptomyces formicae KY5, the formicamycin producer.</title>
        <authorList>
            <person name="Holmes N.A."/>
            <person name="Devine R."/>
            <person name="Qin Z."/>
            <person name="Seipke R.F."/>
            <person name="Wilkinson B."/>
            <person name="Hutchings M.I."/>
        </authorList>
    </citation>
    <scope>NUCLEOTIDE SEQUENCE [LARGE SCALE GENOMIC DNA]</scope>
    <source>
        <strain evidence="2 3">KY5</strain>
    </source>
</reference>
<keyword evidence="3" id="KW-1185">Reference proteome</keyword>
<dbReference type="KEGG" id="sfk:KY5_6231c"/>
<name>A0A291QHQ4_9ACTN</name>
<dbReference type="EMBL" id="CP022685">
    <property type="protein sequence ID" value="ATL31249.1"/>
    <property type="molecule type" value="Genomic_DNA"/>
</dbReference>
<sequence>MNHRTTAALLSTAALALTACSSSDSSNDEPEAKPKASAPKKPTGPTAKQAAAQLAEATSVTTLGEPTDNTGSCSNKAAGKEPSPKDCSQLITTDTVSLYEFPSVKVADQWTTSRKEIDKT</sequence>
<organism evidence="2 3">
    <name type="scientific">Streptomyces formicae</name>
    <dbReference type="NCBI Taxonomy" id="1616117"/>
    <lineage>
        <taxon>Bacteria</taxon>
        <taxon>Bacillati</taxon>
        <taxon>Actinomycetota</taxon>
        <taxon>Actinomycetes</taxon>
        <taxon>Kitasatosporales</taxon>
        <taxon>Streptomycetaceae</taxon>
        <taxon>Streptomyces</taxon>
    </lineage>
</organism>
<feature type="region of interest" description="Disordered" evidence="1">
    <location>
        <begin position="20"/>
        <end position="88"/>
    </location>
</feature>
<gene>
    <name evidence="2" type="ORF">KY5_6231c</name>
</gene>
<accession>A0A291QHQ4</accession>